<name>A0A840RMQ5_9BURK</name>
<accession>A0A840RMQ5</accession>
<protein>
    <submittedName>
        <fullName evidence="1">Uncharacterized protein</fullName>
    </submittedName>
</protein>
<reference evidence="1 2" key="1">
    <citation type="submission" date="2020-08" db="EMBL/GenBank/DDBJ databases">
        <title>Genomic Encyclopedia of Type Strains, Phase IV (KMG-IV): sequencing the most valuable type-strain genomes for metagenomic binning, comparative biology and taxonomic classification.</title>
        <authorList>
            <person name="Goeker M."/>
        </authorList>
    </citation>
    <scope>NUCLEOTIDE SEQUENCE [LARGE SCALE GENOMIC DNA]</scope>
    <source>
        <strain evidence="1 2">DSM 23240</strain>
    </source>
</reference>
<dbReference type="Proteomes" id="UP000571084">
    <property type="component" value="Unassembled WGS sequence"/>
</dbReference>
<evidence type="ECO:0000313" key="1">
    <source>
        <dbReference type="EMBL" id="MBB5199043.1"/>
    </source>
</evidence>
<sequence length="32" mass="4039">MMGNRRILQRLYELPELLRLAEFYFIFLLYLC</sequence>
<evidence type="ECO:0000313" key="2">
    <source>
        <dbReference type="Proteomes" id="UP000571084"/>
    </source>
</evidence>
<keyword evidence="2" id="KW-1185">Reference proteome</keyword>
<proteinExistence type="predicted"/>
<dbReference type="AlphaFoldDB" id="A0A840RMQ5"/>
<comment type="caution">
    <text evidence="1">The sequence shown here is derived from an EMBL/GenBank/DDBJ whole genome shotgun (WGS) entry which is preliminary data.</text>
</comment>
<dbReference type="EMBL" id="JACHHQ010000001">
    <property type="protein sequence ID" value="MBB5199043.1"/>
    <property type="molecule type" value="Genomic_DNA"/>
</dbReference>
<gene>
    <name evidence="1" type="ORF">HNR39_000853</name>
</gene>
<organism evidence="1 2">
    <name type="scientific">Glaciimonas immobilis</name>
    <dbReference type="NCBI Taxonomy" id="728004"/>
    <lineage>
        <taxon>Bacteria</taxon>
        <taxon>Pseudomonadati</taxon>
        <taxon>Pseudomonadota</taxon>
        <taxon>Betaproteobacteria</taxon>
        <taxon>Burkholderiales</taxon>
        <taxon>Oxalobacteraceae</taxon>
        <taxon>Glaciimonas</taxon>
    </lineage>
</organism>